<keyword evidence="6" id="KW-1185">Reference proteome</keyword>
<dbReference type="InterPro" id="IPR041468">
    <property type="entry name" value="HTH_ParB/Spo0J"/>
</dbReference>
<dbReference type="PaxDb" id="1198114-AciX9_3158"/>
<dbReference type="SMART" id="SM00470">
    <property type="entry name" value="ParB"/>
    <property type="match status" value="1"/>
</dbReference>
<accession>E8X0Y5</accession>
<dbReference type="EMBL" id="CP002480">
    <property type="protein sequence ID" value="ADW70169.1"/>
    <property type="molecule type" value="Genomic_DNA"/>
</dbReference>
<reference evidence="6" key="1">
    <citation type="submission" date="2011-01" db="EMBL/GenBank/DDBJ databases">
        <title>Complete sequence of chromosome of Acidobacterium sp. MP5ACTX9.</title>
        <authorList>
            <consortium name="US DOE Joint Genome Institute"/>
            <person name="Lucas S."/>
            <person name="Copeland A."/>
            <person name="Lapidus A."/>
            <person name="Cheng J.-F."/>
            <person name="Goodwin L."/>
            <person name="Pitluck S."/>
            <person name="Teshima H."/>
            <person name="Detter J.C."/>
            <person name="Han C."/>
            <person name="Tapia R."/>
            <person name="Land M."/>
            <person name="Hauser L."/>
            <person name="Kyrpides N."/>
            <person name="Ivanova N."/>
            <person name="Ovchinnikova G."/>
            <person name="Pagani I."/>
            <person name="Rawat S.R."/>
            <person name="Mannisto M."/>
            <person name="Haggblom M.M."/>
            <person name="Woyke T."/>
        </authorList>
    </citation>
    <scope>NUCLEOTIDE SEQUENCE [LARGE SCALE GENOMIC DNA]</scope>
    <source>
        <strain evidence="6">MP5ACTX9</strain>
    </source>
</reference>
<protein>
    <submittedName>
        <fullName evidence="5">ParB-like partition protein</fullName>
    </submittedName>
</protein>
<feature type="domain" description="ParB-like N-terminal" evidence="4">
    <location>
        <begin position="8"/>
        <end position="97"/>
    </location>
</feature>
<dbReference type="FunFam" id="3.90.1530.30:FF:000001">
    <property type="entry name" value="Chromosome partitioning protein ParB"/>
    <property type="match status" value="1"/>
</dbReference>
<feature type="compositionally biased region" description="Basic and acidic residues" evidence="3">
    <location>
        <begin position="372"/>
        <end position="413"/>
    </location>
</feature>
<dbReference type="KEGG" id="acm:AciX9_3158"/>
<evidence type="ECO:0000313" key="6">
    <source>
        <dbReference type="Proteomes" id="UP000000343"/>
    </source>
</evidence>
<dbReference type="Gene3D" id="3.90.1530.30">
    <property type="match status" value="1"/>
</dbReference>
<dbReference type="STRING" id="1198114.AciX9_3158"/>
<feature type="region of interest" description="Disordered" evidence="3">
    <location>
        <begin position="346"/>
        <end position="413"/>
    </location>
</feature>
<proteinExistence type="inferred from homology"/>
<dbReference type="InterPro" id="IPR003115">
    <property type="entry name" value="ParB_N"/>
</dbReference>
<dbReference type="GO" id="GO:0003677">
    <property type="term" value="F:DNA binding"/>
    <property type="evidence" value="ECO:0007669"/>
    <property type="project" value="UniProtKB-KW"/>
</dbReference>
<dbReference type="RefSeq" id="WP_013581482.1">
    <property type="nucleotide sequence ID" value="NC_015064.1"/>
</dbReference>
<keyword evidence="2" id="KW-0238">DNA-binding</keyword>
<dbReference type="HOGENOM" id="CLU_484645_0_0_0"/>
<name>E8X0Y5_GRATM</name>
<evidence type="ECO:0000256" key="3">
    <source>
        <dbReference type="SAM" id="MobiDB-lite"/>
    </source>
</evidence>
<dbReference type="OrthoDB" id="9796891at2"/>
<dbReference type="SUPFAM" id="SSF109709">
    <property type="entry name" value="KorB DNA-binding domain-like"/>
    <property type="match status" value="1"/>
</dbReference>
<gene>
    <name evidence="5" type="ordered locus">AciX9_3158</name>
</gene>
<dbReference type="NCBIfam" id="TIGR00180">
    <property type="entry name" value="parB_part"/>
    <property type="match status" value="1"/>
</dbReference>
<dbReference type="PANTHER" id="PTHR33375:SF7">
    <property type="entry name" value="CHROMOSOME 2-PARTITIONING PROTEIN PARB-RELATED"/>
    <property type="match status" value="1"/>
</dbReference>
<evidence type="ECO:0000313" key="5">
    <source>
        <dbReference type="EMBL" id="ADW70169.1"/>
    </source>
</evidence>
<dbReference type="InterPro" id="IPR004437">
    <property type="entry name" value="ParB/RepB/Spo0J"/>
</dbReference>
<dbReference type="Proteomes" id="UP000000343">
    <property type="component" value="Chromosome"/>
</dbReference>
<dbReference type="FunFam" id="1.10.10.2830:FF:000001">
    <property type="entry name" value="Chromosome partitioning protein ParB"/>
    <property type="match status" value="1"/>
</dbReference>
<organism evidence="6">
    <name type="scientific">Granulicella tundricola (strain ATCC BAA-1859 / DSM 23138 / MP5ACTX9)</name>
    <dbReference type="NCBI Taxonomy" id="1198114"/>
    <lineage>
        <taxon>Bacteria</taxon>
        <taxon>Pseudomonadati</taxon>
        <taxon>Acidobacteriota</taxon>
        <taxon>Terriglobia</taxon>
        <taxon>Terriglobales</taxon>
        <taxon>Acidobacteriaceae</taxon>
        <taxon>Granulicella</taxon>
    </lineage>
</organism>
<evidence type="ECO:0000256" key="2">
    <source>
        <dbReference type="ARBA" id="ARBA00023125"/>
    </source>
</evidence>
<dbReference type="InterPro" id="IPR050336">
    <property type="entry name" value="Chromosome_partition/occlusion"/>
</dbReference>
<dbReference type="Pfam" id="PF02195">
    <property type="entry name" value="ParB_N"/>
    <property type="match status" value="1"/>
</dbReference>
<dbReference type="GO" id="GO:0005694">
    <property type="term" value="C:chromosome"/>
    <property type="evidence" value="ECO:0007669"/>
    <property type="project" value="TreeGrafter"/>
</dbReference>
<dbReference type="GO" id="GO:0007059">
    <property type="term" value="P:chromosome segregation"/>
    <property type="evidence" value="ECO:0007669"/>
    <property type="project" value="TreeGrafter"/>
</dbReference>
<feature type="region of interest" description="Disordered" evidence="3">
    <location>
        <begin position="526"/>
        <end position="559"/>
    </location>
</feature>
<dbReference type="PANTHER" id="PTHR33375">
    <property type="entry name" value="CHROMOSOME-PARTITIONING PROTEIN PARB-RELATED"/>
    <property type="match status" value="1"/>
</dbReference>
<evidence type="ECO:0000256" key="1">
    <source>
        <dbReference type="ARBA" id="ARBA00006295"/>
    </source>
</evidence>
<dbReference type="Gene3D" id="1.10.10.2830">
    <property type="match status" value="1"/>
</dbReference>
<dbReference type="InterPro" id="IPR036086">
    <property type="entry name" value="ParB/Sulfiredoxin_sf"/>
</dbReference>
<dbReference type="Pfam" id="PF17762">
    <property type="entry name" value="HTH_ParB"/>
    <property type="match status" value="1"/>
</dbReference>
<sequence length="559" mass="62964">MQDSSPFQYIAIDQLFESKTNPRQTFDQTKLEELAASIKHHGLIQPIVVRPKDNGFEVVAGARRYRASLLAEEFSVPAHIKELNDAEAIEWQLVENSQRVDVHPYEEAQGFQRLLDVPGYDVAALVEKSGKSASHIYARLSLLQLIPKVAEAFVQERITASHANLIARLPQEHQADAFENCWRKDWQDKEAHLLPAKHLSAWIQNNLYLNLADAPFDREDPTLKPEAGACVTCPRRSGFNTSLFAGVQGDQCLDGACFQAKVTAHIDREVATRPELVQIETAWRSPKEQRSGTLNKNQYRELAEPDNPDAEPPCPNAKAAIIVFGKNVGRTVTVCLEDECAVHTNHAHHADEDVEPPPVMAEAPEEETEEEAAQRKAEHERQMAEYHAEQGRKEEERKAEFERQQKQYEADQARREKLRKARLATFERIVEEAPATFSPEQQRMFLRLLVNINPYEFLEEVASHFSGEENEERSKDQIVLHALSNTADGKLNGFALRIVLTEHVGIPRENELDFLTEAENVFAPKKPKAVKPNRAPAKKAKPVAVKAASKNTDSAKKAA</sequence>
<feature type="compositionally biased region" description="Basic residues" evidence="3">
    <location>
        <begin position="526"/>
        <end position="541"/>
    </location>
</feature>
<evidence type="ECO:0000259" key="4">
    <source>
        <dbReference type="SMART" id="SM00470"/>
    </source>
</evidence>
<comment type="similarity">
    <text evidence="1">Belongs to the ParB family.</text>
</comment>
<dbReference type="AlphaFoldDB" id="E8X0Y5"/>
<dbReference type="eggNOG" id="COG1475">
    <property type="taxonomic scope" value="Bacteria"/>
</dbReference>
<dbReference type="SUPFAM" id="SSF110849">
    <property type="entry name" value="ParB/Sulfiredoxin"/>
    <property type="match status" value="1"/>
</dbReference>